<keyword evidence="1" id="KW-0812">Transmembrane</keyword>
<evidence type="ECO:0000313" key="2">
    <source>
        <dbReference type="EMBL" id="SHG00370.1"/>
    </source>
</evidence>
<reference evidence="3" key="1">
    <citation type="submission" date="2016-11" db="EMBL/GenBank/DDBJ databases">
        <authorList>
            <person name="Varghese N."/>
            <person name="Submissions S."/>
        </authorList>
    </citation>
    <scope>NUCLEOTIDE SEQUENCE [LARGE SCALE GENOMIC DNA]</scope>
    <source>
        <strain evidence="3">DSM 19978</strain>
    </source>
</reference>
<dbReference type="STRING" id="468056.SAMN05443549_1011156"/>
<dbReference type="AlphaFoldDB" id="A0A1M5G982"/>
<evidence type="ECO:0000313" key="3">
    <source>
        <dbReference type="Proteomes" id="UP000184516"/>
    </source>
</evidence>
<protein>
    <submittedName>
        <fullName evidence="2">Uncharacterized protein</fullName>
    </submittedName>
</protein>
<gene>
    <name evidence="2" type="ORF">SAMN05443549_1011156</name>
</gene>
<dbReference type="Proteomes" id="UP000184516">
    <property type="component" value="Unassembled WGS sequence"/>
</dbReference>
<keyword evidence="1" id="KW-1133">Transmembrane helix</keyword>
<dbReference type="RefSeq" id="WP_170860851.1">
    <property type="nucleotide sequence ID" value="NZ_FQWB01000001.1"/>
</dbReference>
<keyword evidence="3" id="KW-1185">Reference proteome</keyword>
<evidence type="ECO:0000256" key="1">
    <source>
        <dbReference type="SAM" id="Phobius"/>
    </source>
</evidence>
<proteinExistence type="predicted"/>
<keyword evidence="1" id="KW-0472">Membrane</keyword>
<sequence>MTKKNIIIAILTFIIGFGSTFYIIRTYFPKHKVEKTVPLKDTLTKTDK</sequence>
<name>A0A1M5G982_9FLAO</name>
<accession>A0A1M5G982</accession>
<organism evidence="2 3">
    <name type="scientific">Flavobacterium fluvii</name>
    <dbReference type="NCBI Taxonomy" id="468056"/>
    <lineage>
        <taxon>Bacteria</taxon>
        <taxon>Pseudomonadati</taxon>
        <taxon>Bacteroidota</taxon>
        <taxon>Flavobacteriia</taxon>
        <taxon>Flavobacteriales</taxon>
        <taxon>Flavobacteriaceae</taxon>
        <taxon>Flavobacterium</taxon>
    </lineage>
</organism>
<feature type="transmembrane region" description="Helical" evidence="1">
    <location>
        <begin position="6"/>
        <end position="24"/>
    </location>
</feature>
<dbReference type="EMBL" id="FQWB01000001">
    <property type="protein sequence ID" value="SHG00370.1"/>
    <property type="molecule type" value="Genomic_DNA"/>
</dbReference>